<keyword evidence="3" id="KW-1185">Reference proteome</keyword>
<evidence type="ECO:0000256" key="1">
    <source>
        <dbReference type="SAM" id="MobiDB-lite"/>
    </source>
</evidence>
<feature type="region of interest" description="Disordered" evidence="1">
    <location>
        <begin position="90"/>
        <end position="116"/>
    </location>
</feature>
<accession>A0A9W8N893</accession>
<dbReference type="AlphaFoldDB" id="A0A9W8N893"/>
<dbReference type="EMBL" id="JANPWZ010001883">
    <property type="protein sequence ID" value="KAJ3562576.1"/>
    <property type="molecule type" value="Genomic_DNA"/>
</dbReference>
<proteinExistence type="predicted"/>
<reference evidence="2" key="1">
    <citation type="submission" date="2022-07" db="EMBL/GenBank/DDBJ databases">
        <title>Genome Sequence of Xylaria arbuscula.</title>
        <authorList>
            <person name="Buettner E."/>
        </authorList>
    </citation>
    <scope>NUCLEOTIDE SEQUENCE</scope>
    <source>
        <strain evidence="2">VT107</strain>
    </source>
</reference>
<organism evidence="2 3">
    <name type="scientific">Xylaria arbuscula</name>
    <dbReference type="NCBI Taxonomy" id="114810"/>
    <lineage>
        <taxon>Eukaryota</taxon>
        <taxon>Fungi</taxon>
        <taxon>Dikarya</taxon>
        <taxon>Ascomycota</taxon>
        <taxon>Pezizomycotina</taxon>
        <taxon>Sordariomycetes</taxon>
        <taxon>Xylariomycetidae</taxon>
        <taxon>Xylariales</taxon>
        <taxon>Xylariaceae</taxon>
        <taxon>Xylaria</taxon>
    </lineage>
</organism>
<feature type="region of interest" description="Disordered" evidence="1">
    <location>
        <begin position="1"/>
        <end position="22"/>
    </location>
</feature>
<gene>
    <name evidence="2" type="ORF">NPX13_g8517</name>
</gene>
<comment type="caution">
    <text evidence="2">The sequence shown here is derived from an EMBL/GenBank/DDBJ whole genome shotgun (WGS) entry which is preliminary data.</text>
</comment>
<evidence type="ECO:0000313" key="2">
    <source>
        <dbReference type="EMBL" id="KAJ3562576.1"/>
    </source>
</evidence>
<protein>
    <submittedName>
        <fullName evidence="2">Uncharacterized protein</fullName>
    </submittedName>
</protein>
<dbReference type="Proteomes" id="UP001148614">
    <property type="component" value="Unassembled WGS sequence"/>
</dbReference>
<name>A0A9W8N893_9PEZI</name>
<sequence>MQRPQEGGLVKRRGGYQSGTSATIFLSTERKLRTKPRCSLAEGLLEAQCNAEAGRSWDLVYEGQSRPEQTRAGQSSVDRSPKLQIANLAIASPASPQAKSDETRIARYSLANPDRI</sequence>
<evidence type="ECO:0000313" key="3">
    <source>
        <dbReference type="Proteomes" id="UP001148614"/>
    </source>
</evidence>